<gene>
    <name evidence="1" type="ORF">C1SCF055_LOCUS31582</name>
</gene>
<proteinExistence type="predicted"/>
<protein>
    <submittedName>
        <fullName evidence="2">Myb-like domain-containing protein</fullName>
    </submittedName>
</protein>
<dbReference type="EMBL" id="CAMXCT030003719">
    <property type="protein sequence ID" value="CAL4793209.1"/>
    <property type="molecule type" value="Genomic_DNA"/>
</dbReference>
<dbReference type="EMBL" id="CAMXCT020003719">
    <property type="protein sequence ID" value="CAL1159272.1"/>
    <property type="molecule type" value="Genomic_DNA"/>
</dbReference>
<accession>A0A9P1DC65</accession>
<comment type="caution">
    <text evidence="1">The sequence shown here is derived from an EMBL/GenBank/DDBJ whole genome shotgun (WGS) entry which is preliminary data.</text>
</comment>
<organism evidence="1">
    <name type="scientific">Cladocopium goreaui</name>
    <dbReference type="NCBI Taxonomy" id="2562237"/>
    <lineage>
        <taxon>Eukaryota</taxon>
        <taxon>Sar</taxon>
        <taxon>Alveolata</taxon>
        <taxon>Dinophyceae</taxon>
        <taxon>Suessiales</taxon>
        <taxon>Symbiodiniaceae</taxon>
        <taxon>Cladocopium</taxon>
    </lineage>
</organism>
<sequence>MEALLKYLYTQKTQTEGHMTTAFDWLPLGLAWAAIKRSTVVQRVAEIPDQLHTSSRKNVRPDGEKVTLQTALGLVTSGHWRHIPMAGKETYQHLQLQQLIFAYVQVRAREQGIDLTGFTWH</sequence>
<dbReference type="AlphaFoldDB" id="A0A9P1DC65"/>
<reference evidence="1" key="1">
    <citation type="submission" date="2022-10" db="EMBL/GenBank/DDBJ databases">
        <authorList>
            <person name="Chen Y."/>
            <person name="Dougan E. K."/>
            <person name="Chan C."/>
            <person name="Rhodes N."/>
            <person name="Thang M."/>
        </authorList>
    </citation>
    <scope>NUCLEOTIDE SEQUENCE</scope>
</reference>
<keyword evidence="3" id="KW-1185">Reference proteome</keyword>
<dbReference type="EMBL" id="CAMXCT010003719">
    <property type="protein sequence ID" value="CAI4005897.1"/>
    <property type="molecule type" value="Genomic_DNA"/>
</dbReference>
<evidence type="ECO:0000313" key="3">
    <source>
        <dbReference type="Proteomes" id="UP001152797"/>
    </source>
</evidence>
<name>A0A9P1DC65_9DINO</name>
<evidence type="ECO:0000313" key="1">
    <source>
        <dbReference type="EMBL" id="CAI4005897.1"/>
    </source>
</evidence>
<dbReference type="Proteomes" id="UP001152797">
    <property type="component" value="Unassembled WGS sequence"/>
</dbReference>
<evidence type="ECO:0000313" key="2">
    <source>
        <dbReference type="EMBL" id="CAL4793209.1"/>
    </source>
</evidence>
<reference evidence="2 3" key="2">
    <citation type="submission" date="2024-05" db="EMBL/GenBank/DDBJ databases">
        <authorList>
            <person name="Chen Y."/>
            <person name="Shah S."/>
            <person name="Dougan E. K."/>
            <person name="Thang M."/>
            <person name="Chan C."/>
        </authorList>
    </citation>
    <scope>NUCLEOTIDE SEQUENCE [LARGE SCALE GENOMIC DNA]</scope>
</reference>